<dbReference type="Pfam" id="PF13839">
    <property type="entry name" value="PC-Esterase"/>
    <property type="match status" value="1"/>
</dbReference>
<dbReference type="PANTHER" id="PTHR32285:SF241">
    <property type="entry name" value="PROTEIN TRICHOME BIREFRINGENCE-LIKE 4"/>
    <property type="match status" value="1"/>
</dbReference>
<evidence type="ECO:0000256" key="2">
    <source>
        <dbReference type="ARBA" id="ARBA00007727"/>
    </source>
</evidence>
<evidence type="ECO:0000256" key="3">
    <source>
        <dbReference type="ARBA" id="ARBA00022692"/>
    </source>
</evidence>
<evidence type="ECO:0000256" key="6">
    <source>
        <dbReference type="ARBA" id="ARBA00023136"/>
    </source>
</evidence>
<evidence type="ECO:0000313" key="10">
    <source>
        <dbReference type="Proteomes" id="UP001159364"/>
    </source>
</evidence>
<evidence type="ECO:0000256" key="1">
    <source>
        <dbReference type="ARBA" id="ARBA00004167"/>
    </source>
</evidence>
<dbReference type="GO" id="GO:0005794">
    <property type="term" value="C:Golgi apparatus"/>
    <property type="evidence" value="ECO:0007669"/>
    <property type="project" value="TreeGrafter"/>
</dbReference>
<dbReference type="PANTHER" id="PTHR32285">
    <property type="entry name" value="PROTEIN TRICHOME BIREFRINGENCE-LIKE 9-RELATED"/>
    <property type="match status" value="1"/>
</dbReference>
<organism evidence="9 10">
    <name type="scientific">Erythroxylum novogranatense</name>
    <dbReference type="NCBI Taxonomy" id="1862640"/>
    <lineage>
        <taxon>Eukaryota</taxon>
        <taxon>Viridiplantae</taxon>
        <taxon>Streptophyta</taxon>
        <taxon>Embryophyta</taxon>
        <taxon>Tracheophyta</taxon>
        <taxon>Spermatophyta</taxon>
        <taxon>Magnoliopsida</taxon>
        <taxon>eudicotyledons</taxon>
        <taxon>Gunneridae</taxon>
        <taxon>Pentapetalae</taxon>
        <taxon>rosids</taxon>
        <taxon>fabids</taxon>
        <taxon>Malpighiales</taxon>
        <taxon>Erythroxylaceae</taxon>
        <taxon>Erythroxylum</taxon>
    </lineage>
</organism>
<dbReference type="EMBL" id="JAIWQS010000005">
    <property type="protein sequence ID" value="KAJ8766256.1"/>
    <property type="molecule type" value="Genomic_DNA"/>
</dbReference>
<keyword evidence="10" id="KW-1185">Reference proteome</keyword>
<accession>A0AAV8THA4</accession>
<dbReference type="GO" id="GO:0016020">
    <property type="term" value="C:membrane"/>
    <property type="evidence" value="ECO:0007669"/>
    <property type="project" value="UniProtKB-SubCell"/>
</dbReference>
<keyword evidence="4" id="KW-0735">Signal-anchor</keyword>
<dbReference type="InterPro" id="IPR026057">
    <property type="entry name" value="TBL_C"/>
</dbReference>
<dbReference type="Proteomes" id="UP001159364">
    <property type="component" value="Linkage Group LG05"/>
</dbReference>
<gene>
    <name evidence="9" type="ORF">K2173_022315</name>
</gene>
<comment type="subcellular location">
    <subcellularLocation>
        <location evidence="1">Membrane</location>
        <topology evidence="1">Single-pass membrane protein</topology>
    </subcellularLocation>
</comment>
<comment type="similarity">
    <text evidence="2">Belongs to the PC-esterase family. TBL subfamily.</text>
</comment>
<name>A0AAV8THA4_9ROSI</name>
<dbReference type="AlphaFoldDB" id="A0AAV8THA4"/>
<evidence type="ECO:0000259" key="7">
    <source>
        <dbReference type="Pfam" id="PF13839"/>
    </source>
</evidence>
<keyword evidence="5" id="KW-1133">Transmembrane helix</keyword>
<evidence type="ECO:0000256" key="4">
    <source>
        <dbReference type="ARBA" id="ARBA00022968"/>
    </source>
</evidence>
<sequence>MASFKNHASSFMSISKTLSCSLLSRSRSNLVAISLVVISILFLSTTVTNHHFPSLTVSAVAYRLLFVANYISPFSSITPSDTCVVSDLSDNCTLSTIAAIERTRKNSRKEGPDVDVDVAVAELSSCNIFHGNWVYDDSEPIYQPGSCPYIDDSFNCFQNGRPDSDYLRYRWKPHDCNLPRFDGRKMLEMLRGKRLVFVGDSLNRNMWESLVCELRESVENKSRIIEVAGRREFRTRGFYSFKFLDYRCLIDFIKSPFLVQEWRISGSGRETLRLDMIQDTSSKYNDADIIIFNSGHWWTHQKTYKNKRYFQEGTRVYKKMEVTEAYRKALRTWARWIDSNVNINRTRVFFRGYSASHFRKGKWNSGGHCNGERRPVTNETKLGPYPWMMKILESVISEMETPVFYLNISRMTEYRKDGHPSIYRIPENLRTPDMIQDCSHWCLPGVPDSWNDLLYATLLLSSNNYL</sequence>
<evidence type="ECO:0000256" key="5">
    <source>
        <dbReference type="ARBA" id="ARBA00022989"/>
    </source>
</evidence>
<keyword evidence="3" id="KW-0812">Transmembrane</keyword>
<dbReference type="Pfam" id="PF14416">
    <property type="entry name" value="PMR5N"/>
    <property type="match status" value="1"/>
</dbReference>
<dbReference type="GO" id="GO:0016413">
    <property type="term" value="F:O-acetyltransferase activity"/>
    <property type="evidence" value="ECO:0007669"/>
    <property type="project" value="InterPro"/>
</dbReference>
<comment type="caution">
    <text evidence="9">The sequence shown here is derived from an EMBL/GenBank/DDBJ whole genome shotgun (WGS) entry which is preliminary data.</text>
</comment>
<keyword evidence="6" id="KW-0472">Membrane</keyword>
<feature type="domain" description="Trichome birefringence-like C-terminal" evidence="7">
    <location>
        <begin position="178"/>
        <end position="456"/>
    </location>
</feature>
<evidence type="ECO:0000313" key="9">
    <source>
        <dbReference type="EMBL" id="KAJ8766256.1"/>
    </source>
</evidence>
<dbReference type="InterPro" id="IPR025846">
    <property type="entry name" value="TBL_N"/>
</dbReference>
<reference evidence="9 10" key="1">
    <citation type="submission" date="2021-09" db="EMBL/GenBank/DDBJ databases">
        <title>Genomic insights and catalytic innovation underlie evolution of tropane alkaloids biosynthesis.</title>
        <authorList>
            <person name="Wang Y.-J."/>
            <person name="Tian T."/>
            <person name="Huang J.-P."/>
            <person name="Huang S.-X."/>
        </authorList>
    </citation>
    <scope>NUCLEOTIDE SEQUENCE [LARGE SCALE GENOMIC DNA]</scope>
    <source>
        <strain evidence="9">KIB-2018</strain>
        <tissue evidence="9">Leaf</tissue>
    </source>
</reference>
<dbReference type="InterPro" id="IPR029962">
    <property type="entry name" value="TBL"/>
</dbReference>
<evidence type="ECO:0000259" key="8">
    <source>
        <dbReference type="Pfam" id="PF14416"/>
    </source>
</evidence>
<proteinExistence type="inferred from homology"/>
<evidence type="ECO:0008006" key="11">
    <source>
        <dbReference type="Google" id="ProtNLM"/>
    </source>
</evidence>
<protein>
    <recommendedName>
        <fullName evidence="11">Trichome birefringence-like N-terminal domain-containing protein</fullName>
    </recommendedName>
</protein>
<feature type="domain" description="Trichome birefringence-like N-terminal" evidence="8">
    <location>
        <begin position="125"/>
        <end position="177"/>
    </location>
</feature>